<gene>
    <name evidence="1" type="ORF">JK363_34485</name>
</gene>
<accession>A0ABS1NNY0</accession>
<proteinExistence type="predicted"/>
<dbReference type="EMBL" id="JAERRF010000031">
    <property type="protein sequence ID" value="MBL1101670.1"/>
    <property type="molecule type" value="Genomic_DNA"/>
</dbReference>
<sequence>MRALRITLIVAVILGGLFVAADRIAVSIAESKAADKIKSSQGLIGTPDVSIKGFPFLTQVVGKELDEVDISMEGLTTDAGNGRSVRVSELDAQLHTVGVSSDFSSATADRATGTAHISYADLSRAAGPGITVSYDPSGKNRVKITGSLLGFTLTAHSTITVVNGDTIKLHADSIPGGTIPRWEEKVRERTDMERKVGGLPTGMRLDTVKTDKDGMDISVAGNNVELAG</sequence>
<protein>
    <submittedName>
        <fullName evidence="1">DUF2993 domain-containing protein</fullName>
    </submittedName>
</protein>
<organism evidence="1 2">
    <name type="scientific">Streptomyces coffeae</name>
    <dbReference type="NCBI Taxonomy" id="621382"/>
    <lineage>
        <taxon>Bacteria</taxon>
        <taxon>Bacillati</taxon>
        <taxon>Actinomycetota</taxon>
        <taxon>Actinomycetes</taxon>
        <taxon>Kitasatosporales</taxon>
        <taxon>Streptomycetaceae</taxon>
        <taxon>Streptomyces</taxon>
    </lineage>
</organism>
<comment type="caution">
    <text evidence="1">The sequence shown here is derived from an EMBL/GenBank/DDBJ whole genome shotgun (WGS) entry which is preliminary data.</text>
</comment>
<name>A0ABS1NNY0_9ACTN</name>
<dbReference type="RefSeq" id="WP_201881377.1">
    <property type="nucleotide sequence ID" value="NZ_JAERRF010000031.1"/>
</dbReference>
<dbReference type="Pfam" id="PF11209">
    <property type="entry name" value="LmeA"/>
    <property type="match status" value="1"/>
</dbReference>
<dbReference type="Proteomes" id="UP000634229">
    <property type="component" value="Unassembled WGS sequence"/>
</dbReference>
<reference evidence="1 2" key="1">
    <citation type="submission" date="2021-01" db="EMBL/GenBank/DDBJ databases">
        <title>WGS of actinomycetes isolated from Thailand.</title>
        <authorList>
            <person name="Thawai C."/>
        </authorList>
    </citation>
    <scope>NUCLEOTIDE SEQUENCE [LARGE SCALE GENOMIC DNA]</scope>
    <source>
        <strain evidence="1 2">CA1R205</strain>
    </source>
</reference>
<evidence type="ECO:0000313" key="1">
    <source>
        <dbReference type="EMBL" id="MBL1101670.1"/>
    </source>
</evidence>
<dbReference type="InterPro" id="IPR021373">
    <property type="entry name" value="DUF2993"/>
</dbReference>
<evidence type="ECO:0000313" key="2">
    <source>
        <dbReference type="Proteomes" id="UP000634229"/>
    </source>
</evidence>
<keyword evidence="2" id="KW-1185">Reference proteome</keyword>